<keyword evidence="3" id="KW-0378">Hydrolase</keyword>
<name>A0A418WR49_9SPHN</name>
<dbReference type="Proteomes" id="UP000286100">
    <property type="component" value="Unassembled WGS sequence"/>
</dbReference>
<keyword evidence="4" id="KW-1185">Reference proteome</keyword>
<dbReference type="Pfam" id="PF07486">
    <property type="entry name" value="Hydrolase_2"/>
    <property type="match status" value="1"/>
</dbReference>
<keyword evidence="1" id="KW-0732">Signal</keyword>
<organism evidence="3 4">
    <name type="scientific">Sphingomonas cavernae</name>
    <dbReference type="NCBI Taxonomy" id="2320861"/>
    <lineage>
        <taxon>Bacteria</taxon>
        <taxon>Pseudomonadati</taxon>
        <taxon>Pseudomonadota</taxon>
        <taxon>Alphaproteobacteria</taxon>
        <taxon>Sphingomonadales</taxon>
        <taxon>Sphingomonadaceae</taxon>
        <taxon>Sphingomonas</taxon>
    </lineage>
</organism>
<feature type="domain" description="Cell wall hydrolase SleB" evidence="2">
    <location>
        <begin position="112"/>
        <end position="214"/>
    </location>
</feature>
<reference evidence="3 4" key="1">
    <citation type="submission" date="2018-09" db="EMBL/GenBank/DDBJ databases">
        <authorList>
            <person name="Zhu H."/>
        </authorList>
    </citation>
    <scope>NUCLEOTIDE SEQUENCE [LARGE SCALE GENOMIC DNA]</scope>
    <source>
        <strain evidence="3 4">K2R01-6</strain>
    </source>
</reference>
<dbReference type="EMBL" id="QYUM01000002">
    <property type="protein sequence ID" value="RJF93734.1"/>
    <property type="molecule type" value="Genomic_DNA"/>
</dbReference>
<dbReference type="InterPro" id="IPR011105">
    <property type="entry name" value="Cell_wall_hydrolase_SleB"/>
</dbReference>
<dbReference type="GO" id="GO:0016787">
    <property type="term" value="F:hydrolase activity"/>
    <property type="evidence" value="ECO:0007669"/>
    <property type="project" value="UniProtKB-KW"/>
</dbReference>
<feature type="chain" id="PRO_5019551211" evidence="1">
    <location>
        <begin position="32"/>
        <end position="215"/>
    </location>
</feature>
<evidence type="ECO:0000313" key="3">
    <source>
        <dbReference type="EMBL" id="RJF93734.1"/>
    </source>
</evidence>
<dbReference type="OrthoDB" id="9785345at2"/>
<evidence type="ECO:0000259" key="2">
    <source>
        <dbReference type="Pfam" id="PF07486"/>
    </source>
</evidence>
<sequence>MSPTLRAASFAAVAFCVFAAAVEAAPSIASAADVSVPTTSEITISDPAIISAPSTAQVPALTDAAEKSAPEAVEPSRKFASLRDLVDNVDTETALNRDEECLAGAIYFESKSESLEGQHAVAEVIINRSESGRFPGSICGVVYQPSQFSFVRGGRMPAINRDSRDWHEAVAVARVAMDEAWETSASDALFFHATRVSPRWKLKRVATIGNHVFYR</sequence>
<evidence type="ECO:0000256" key="1">
    <source>
        <dbReference type="SAM" id="SignalP"/>
    </source>
</evidence>
<dbReference type="AlphaFoldDB" id="A0A418WR49"/>
<dbReference type="Gene3D" id="1.10.10.2520">
    <property type="entry name" value="Cell wall hydrolase SleB, domain 1"/>
    <property type="match status" value="1"/>
</dbReference>
<accession>A0A418WR49</accession>
<protein>
    <submittedName>
        <fullName evidence="3">Cell wall hydrolase</fullName>
    </submittedName>
</protein>
<dbReference type="InterPro" id="IPR042047">
    <property type="entry name" value="SleB_dom1"/>
</dbReference>
<gene>
    <name evidence="3" type="ORF">D3876_05415</name>
</gene>
<feature type="signal peptide" evidence="1">
    <location>
        <begin position="1"/>
        <end position="31"/>
    </location>
</feature>
<proteinExistence type="predicted"/>
<comment type="caution">
    <text evidence="3">The sequence shown here is derived from an EMBL/GenBank/DDBJ whole genome shotgun (WGS) entry which is preliminary data.</text>
</comment>
<evidence type="ECO:0000313" key="4">
    <source>
        <dbReference type="Proteomes" id="UP000286100"/>
    </source>
</evidence>